<accession>A0A1H7YH82</accession>
<protein>
    <submittedName>
        <fullName evidence="2">Predicted Ser/Thr protein kinase</fullName>
    </submittedName>
</protein>
<dbReference type="SMART" id="SM00763">
    <property type="entry name" value="AAA_PrkA"/>
    <property type="match status" value="1"/>
</dbReference>
<dbReference type="OrthoDB" id="9761914at2"/>
<name>A0A1H7YH82_9BACT</name>
<dbReference type="STRING" id="43775.SAMN04489760_11661"/>
<evidence type="ECO:0000259" key="1">
    <source>
        <dbReference type="SMART" id="SM00763"/>
    </source>
</evidence>
<dbReference type="SUPFAM" id="SSF52540">
    <property type="entry name" value="P-loop containing nucleoside triphosphate hydrolases"/>
    <property type="match status" value="2"/>
</dbReference>
<dbReference type="Pfam" id="PF08298">
    <property type="entry name" value="AAA_PrkA"/>
    <property type="match status" value="1"/>
</dbReference>
<reference evidence="2 3" key="1">
    <citation type="submission" date="2016-10" db="EMBL/GenBank/DDBJ databases">
        <authorList>
            <person name="de Groot N.N."/>
        </authorList>
    </citation>
    <scope>NUCLEOTIDE SEQUENCE [LARGE SCALE GENOMIC DNA]</scope>
    <source>
        <strain evidence="2 3">DSM 8423</strain>
    </source>
</reference>
<dbReference type="AlphaFoldDB" id="A0A1H7YH82"/>
<dbReference type="RefSeq" id="WP_093883810.1">
    <property type="nucleotide sequence ID" value="NZ_FOBS01000016.1"/>
</dbReference>
<proteinExistence type="predicted"/>
<dbReference type="InterPro" id="IPR010650">
    <property type="entry name" value="PrkA_C"/>
</dbReference>
<evidence type="ECO:0000313" key="2">
    <source>
        <dbReference type="EMBL" id="SEM45616.1"/>
    </source>
</evidence>
<dbReference type="GO" id="GO:0004672">
    <property type="term" value="F:protein kinase activity"/>
    <property type="evidence" value="ECO:0007669"/>
    <property type="project" value="TreeGrafter"/>
</dbReference>
<dbReference type="Proteomes" id="UP000198744">
    <property type="component" value="Unassembled WGS sequence"/>
</dbReference>
<evidence type="ECO:0000313" key="3">
    <source>
        <dbReference type="Proteomes" id="UP000198744"/>
    </source>
</evidence>
<keyword evidence="2" id="KW-0808">Transferase</keyword>
<keyword evidence="3" id="KW-1185">Reference proteome</keyword>
<dbReference type="PANTHER" id="PTHR30267">
    <property type="entry name" value="PROTEIN KINASE PRKA"/>
    <property type="match status" value="1"/>
</dbReference>
<sequence>MKADKNIIHHLSQKITEREHRAAMPMKDFLNVAAEKPRLIFRNIFQMLYDMIKSNVGEGVDEYPDDPESIHYVYYDCTKLFVEGSDHPFFADRIFANRLINLFSAFRHGTQQNRIYIFIGPQGCGKSTFLNNLLMKFEQYTKTPDGLTYETLWRLNWKDLGHAPEQDIPVILSQLRNLADETLIPKKHAREGVLSLPMKNYLEVPCPSHDHPLLIIPKAYRKEVLDQLITDRKFKEKLFTEKQYQWVFRDNPCTICISLYQTLLNLLDAPEKVFDMVFARPYEFNRRLGQGISVFNPGDKIARTNIHTNELLQSQLNNLLRDSNRVKYIFSRYANTNNGIYAIMDVKDHNKERLANLHGIISEGVHKVEDIEENVNSLFLALMNPEDRGNIVGTQSFIDRISFILVPYVLDYNTEVKIYKNTFGSQIETMFLPRVLQNFAKVIISTRLKEQSVSLLDWIGDPEKYQLYCDSNLQLLKMDIYAGVIPSWLTQEDRKSFTARRRQSIIADSEMEGNAGFSGRDSIKIFNEFYTSYAKEGTLINMAMVCNFFRQHRKELSASIPDGFLYSLVNSYNYTVLQEVQECLYDYNEERIAKDIQNYLFAVNFETGRTERCIYTGEIIDISDDYFEAFERLILGHQADADKRQKFRKEVQSQYISKTLTQDILLEGKFITETDAYKSLRERYVHNLKEKVMDPFMKNDNFRRAIKDYGAEAFNAYDKRIRREVRFLIENLMGKYGYTEQGAKEICIYVIDSDLAKTYTST</sequence>
<dbReference type="PANTHER" id="PTHR30267:SF2">
    <property type="entry name" value="PROTEIN PRKA"/>
    <property type="match status" value="1"/>
</dbReference>
<dbReference type="Pfam" id="PF06798">
    <property type="entry name" value="PrkA"/>
    <property type="match status" value="1"/>
</dbReference>
<keyword evidence="2" id="KW-0418">Kinase</keyword>
<dbReference type="EMBL" id="FOBS01000016">
    <property type="protein sequence ID" value="SEM45616.1"/>
    <property type="molecule type" value="Genomic_DNA"/>
</dbReference>
<gene>
    <name evidence="2" type="ORF">SAMN04489760_11661</name>
</gene>
<dbReference type="InterPro" id="IPR027417">
    <property type="entry name" value="P-loop_NTPase"/>
</dbReference>
<feature type="domain" description="PrkA AAA" evidence="1">
    <location>
        <begin position="24"/>
        <end position="455"/>
    </location>
</feature>
<dbReference type="InterPro" id="IPR013153">
    <property type="entry name" value="Prk_AAA"/>
</dbReference>
<organism evidence="2 3">
    <name type="scientific">Syntrophus gentianae</name>
    <dbReference type="NCBI Taxonomy" id="43775"/>
    <lineage>
        <taxon>Bacteria</taxon>
        <taxon>Pseudomonadati</taxon>
        <taxon>Thermodesulfobacteriota</taxon>
        <taxon>Syntrophia</taxon>
        <taxon>Syntrophales</taxon>
        <taxon>Syntrophaceae</taxon>
        <taxon>Syntrophus</taxon>
    </lineage>
</organism>